<dbReference type="EC" id="2.4.-.-" evidence="3"/>
<reference evidence="3" key="1">
    <citation type="submission" date="2024-05" db="EMBL/GenBank/DDBJ databases">
        <authorList>
            <person name="Kim S."/>
            <person name="Heo J."/>
            <person name="Choi H."/>
            <person name="Choi Y."/>
            <person name="Kwon S.-W."/>
            <person name="Kim Y."/>
        </authorList>
    </citation>
    <scope>NUCLEOTIDE SEQUENCE</scope>
    <source>
        <strain evidence="3">KACC 23698</strain>
    </source>
</reference>
<evidence type="ECO:0000259" key="2">
    <source>
        <dbReference type="Pfam" id="PF13439"/>
    </source>
</evidence>
<evidence type="ECO:0000259" key="1">
    <source>
        <dbReference type="Pfam" id="PF00534"/>
    </source>
</evidence>
<dbReference type="Pfam" id="PF00534">
    <property type="entry name" value="Glycos_transf_1"/>
    <property type="match status" value="1"/>
</dbReference>
<feature type="domain" description="Glycosyltransferase subfamily 4-like N-terminal" evidence="2">
    <location>
        <begin position="21"/>
        <end position="170"/>
    </location>
</feature>
<dbReference type="SUPFAM" id="SSF53756">
    <property type="entry name" value="UDP-Glycosyltransferase/glycogen phosphorylase"/>
    <property type="match status" value="1"/>
</dbReference>
<dbReference type="InterPro" id="IPR001296">
    <property type="entry name" value="Glyco_trans_1"/>
</dbReference>
<keyword evidence="3" id="KW-0328">Glycosyltransferase</keyword>
<dbReference type="AlphaFoldDB" id="A0AAU7JIU5"/>
<dbReference type="Gene3D" id="3.40.50.2000">
    <property type="entry name" value="Glycogen Phosphorylase B"/>
    <property type="match status" value="2"/>
</dbReference>
<dbReference type="Pfam" id="PF13439">
    <property type="entry name" value="Glyco_transf_4"/>
    <property type="match status" value="1"/>
</dbReference>
<gene>
    <name evidence="3" type="ORF">ABEG18_05980</name>
</gene>
<dbReference type="CDD" id="cd03801">
    <property type="entry name" value="GT4_PimA-like"/>
    <property type="match status" value="1"/>
</dbReference>
<dbReference type="PANTHER" id="PTHR12526">
    <property type="entry name" value="GLYCOSYLTRANSFERASE"/>
    <property type="match status" value="1"/>
</dbReference>
<dbReference type="PANTHER" id="PTHR12526:SF630">
    <property type="entry name" value="GLYCOSYLTRANSFERASE"/>
    <property type="match status" value="1"/>
</dbReference>
<keyword evidence="3" id="KW-0808">Transferase</keyword>
<protein>
    <submittedName>
        <fullName evidence="3">Glycosyltransferase family 4 protein</fullName>
        <ecNumber evidence="3">2.4.-.-</ecNumber>
    </submittedName>
</protein>
<evidence type="ECO:0000313" key="3">
    <source>
        <dbReference type="EMBL" id="XBO40321.1"/>
    </source>
</evidence>
<sequence length="372" mass="40704">MMEQTSRATDFLILTTHNSLGGTLVVIDDLRRDANELGFSVNVICLYNSENRSSGAGQNVLQTGDGPARRLMAIISLYLELRQQKPRAILTVLPVANVVGCICAALNRIPKRVATHHGPSSSQRFPLRVLDLILGTLGVYSNVVCVSVAAKDSFRRYPSWYRKRISVILNEVRRFSREPHKSRTRAHYGISTDATVFTMVGRLTDQKNILNSIRAIAAVPNVFLVIAGDGPLLQEAVATARQLACSHRVKLLGNVERDKVADILSASDVFFQPSLFEGRSIALLEAVQAGLPIIASNITSQTEVLRLASGAIAGLVCDPHDVNDMSCTLARLAESSALRDEYRKLTHQLRHESSGDLGMVKAYLSLLGVLHR</sequence>
<proteinExistence type="predicted"/>
<dbReference type="InterPro" id="IPR028098">
    <property type="entry name" value="Glyco_trans_4-like_N"/>
</dbReference>
<name>A0AAU7JIU5_9HYPH</name>
<feature type="domain" description="Glycosyl transferase family 1" evidence="1">
    <location>
        <begin position="183"/>
        <end position="344"/>
    </location>
</feature>
<organism evidence="3">
    <name type="scientific">Alsobacter sp. KACC 23698</name>
    <dbReference type="NCBI Taxonomy" id="3149229"/>
    <lineage>
        <taxon>Bacteria</taxon>
        <taxon>Pseudomonadati</taxon>
        <taxon>Pseudomonadota</taxon>
        <taxon>Alphaproteobacteria</taxon>
        <taxon>Hyphomicrobiales</taxon>
        <taxon>Alsobacteraceae</taxon>
        <taxon>Alsobacter</taxon>
    </lineage>
</organism>
<dbReference type="EMBL" id="CP157484">
    <property type="protein sequence ID" value="XBO40321.1"/>
    <property type="molecule type" value="Genomic_DNA"/>
</dbReference>
<dbReference type="GO" id="GO:0016757">
    <property type="term" value="F:glycosyltransferase activity"/>
    <property type="evidence" value="ECO:0007669"/>
    <property type="project" value="UniProtKB-KW"/>
</dbReference>
<accession>A0AAU7JIU5</accession>
<dbReference type="RefSeq" id="WP_406857178.1">
    <property type="nucleotide sequence ID" value="NZ_CP157484.1"/>
</dbReference>